<comment type="caution">
    <text evidence="7">The sequence shown here is derived from an EMBL/GenBank/DDBJ whole genome shotgun (WGS) entry which is preliminary data.</text>
</comment>
<evidence type="ECO:0000313" key="7">
    <source>
        <dbReference type="EMBL" id="NMB70082.1"/>
    </source>
</evidence>
<dbReference type="InterPro" id="IPR042175">
    <property type="entry name" value="Cell/Rod_MreC_2"/>
</dbReference>
<comment type="similarity">
    <text evidence="1">Belongs to the MreC family.</text>
</comment>
<evidence type="ECO:0000256" key="5">
    <source>
        <dbReference type="SAM" id="Coils"/>
    </source>
</evidence>
<dbReference type="PANTHER" id="PTHR34138:SF1">
    <property type="entry name" value="CELL SHAPE-DETERMINING PROTEIN MREC"/>
    <property type="match status" value="1"/>
</dbReference>
<dbReference type="Gene3D" id="2.40.10.340">
    <property type="entry name" value="Rod shape-determining protein MreC, domain 1"/>
    <property type="match status" value="1"/>
</dbReference>
<dbReference type="Proteomes" id="UP000526033">
    <property type="component" value="Unassembled WGS sequence"/>
</dbReference>
<dbReference type="PIRSF" id="PIRSF038471">
    <property type="entry name" value="MreC"/>
    <property type="match status" value="1"/>
</dbReference>
<gene>
    <name evidence="7" type="primary">mreC</name>
    <name evidence="7" type="ORF">GYA27_02670</name>
</gene>
<keyword evidence="5" id="KW-0175">Coiled coil</keyword>
<evidence type="ECO:0000256" key="2">
    <source>
        <dbReference type="ARBA" id="ARBA00013855"/>
    </source>
</evidence>
<feature type="domain" description="Rod shape-determining protein MreC beta-barrel core" evidence="6">
    <location>
        <begin position="113"/>
        <end position="256"/>
    </location>
</feature>
<name>A0A7X9DKH5_UNCKA</name>
<evidence type="ECO:0000259" key="6">
    <source>
        <dbReference type="Pfam" id="PF04085"/>
    </source>
</evidence>
<accession>A0A7X9DKH5</accession>
<keyword evidence="3" id="KW-0133">Cell shape</keyword>
<evidence type="ECO:0000256" key="1">
    <source>
        <dbReference type="ARBA" id="ARBA00009369"/>
    </source>
</evidence>
<dbReference type="PANTHER" id="PTHR34138">
    <property type="entry name" value="CELL SHAPE-DETERMINING PROTEIN MREC"/>
    <property type="match status" value="1"/>
</dbReference>
<dbReference type="EMBL" id="JAAZNL010000025">
    <property type="protein sequence ID" value="NMB70082.1"/>
    <property type="molecule type" value="Genomic_DNA"/>
</dbReference>
<dbReference type="InterPro" id="IPR007221">
    <property type="entry name" value="MreC"/>
</dbReference>
<protein>
    <recommendedName>
        <fullName evidence="2">Cell shape-determining protein MreC</fullName>
    </recommendedName>
    <alternativeName>
        <fullName evidence="4">Cell shape protein MreC</fullName>
    </alternativeName>
</protein>
<dbReference type="Gene3D" id="2.40.10.350">
    <property type="entry name" value="Rod shape-determining protein MreC, domain 2"/>
    <property type="match status" value="1"/>
</dbReference>
<sequence>MKYILASLFLLFLSLFGIHKPVYKFAGYFFSPLQYGLTNTALGIKDFSLFYSNLRSVRRENIKLLEDNLILESRVVELKRLEEENQLLRNQLGLSLDSLKDRPLLLANVRGNPTDLTTATVIIDKGSRQGVQTGDNVILGNYLIGKVTNVYPIESEVELITSPYTSITAYNIDSERKTEGIVLGKHGSSVVLEKILPSERLKTGDMIITSGKDGIYIPGLYIGKVSEVFEDATQPLKSATLQTALDVKRIDRVFVLIKK</sequence>
<dbReference type="GO" id="GO:0005886">
    <property type="term" value="C:plasma membrane"/>
    <property type="evidence" value="ECO:0007669"/>
    <property type="project" value="TreeGrafter"/>
</dbReference>
<dbReference type="InterPro" id="IPR042177">
    <property type="entry name" value="Cell/Rod_1"/>
</dbReference>
<dbReference type="NCBIfam" id="TIGR00219">
    <property type="entry name" value="mreC"/>
    <property type="match status" value="1"/>
</dbReference>
<reference evidence="7 8" key="1">
    <citation type="journal article" date="2020" name="Biotechnol. Biofuels">
        <title>New insights from the biogas microbiome by comprehensive genome-resolved metagenomics of nearly 1600 species originating from multiple anaerobic digesters.</title>
        <authorList>
            <person name="Campanaro S."/>
            <person name="Treu L."/>
            <person name="Rodriguez-R L.M."/>
            <person name="Kovalovszki A."/>
            <person name="Ziels R.M."/>
            <person name="Maus I."/>
            <person name="Zhu X."/>
            <person name="Kougias P.G."/>
            <person name="Basile A."/>
            <person name="Luo G."/>
            <person name="Schluter A."/>
            <person name="Konstantinidis K.T."/>
            <person name="Angelidaki I."/>
        </authorList>
    </citation>
    <scope>NUCLEOTIDE SEQUENCE [LARGE SCALE GENOMIC DNA]</scope>
    <source>
        <strain evidence="7">AS27yjCOA_165</strain>
    </source>
</reference>
<dbReference type="GO" id="GO:0008360">
    <property type="term" value="P:regulation of cell shape"/>
    <property type="evidence" value="ECO:0007669"/>
    <property type="project" value="UniProtKB-KW"/>
</dbReference>
<organism evidence="7 8">
    <name type="scientific">candidate division WWE3 bacterium</name>
    <dbReference type="NCBI Taxonomy" id="2053526"/>
    <lineage>
        <taxon>Bacteria</taxon>
        <taxon>Katanobacteria</taxon>
    </lineage>
</organism>
<dbReference type="InterPro" id="IPR055342">
    <property type="entry name" value="MreC_beta-barrel_core"/>
</dbReference>
<evidence type="ECO:0000256" key="3">
    <source>
        <dbReference type="ARBA" id="ARBA00022960"/>
    </source>
</evidence>
<feature type="coiled-coil region" evidence="5">
    <location>
        <begin position="71"/>
        <end position="98"/>
    </location>
</feature>
<dbReference type="AlphaFoldDB" id="A0A7X9DKH5"/>
<evidence type="ECO:0000313" key="8">
    <source>
        <dbReference type="Proteomes" id="UP000526033"/>
    </source>
</evidence>
<proteinExistence type="inferred from homology"/>
<evidence type="ECO:0000256" key="4">
    <source>
        <dbReference type="ARBA" id="ARBA00032089"/>
    </source>
</evidence>
<dbReference type="Pfam" id="PF04085">
    <property type="entry name" value="MreC"/>
    <property type="match status" value="1"/>
</dbReference>